<evidence type="ECO:0000313" key="1">
    <source>
        <dbReference type="EMBL" id="GAH50675.1"/>
    </source>
</evidence>
<dbReference type="EMBL" id="BARU01024560">
    <property type="protein sequence ID" value="GAH50675.1"/>
    <property type="molecule type" value="Genomic_DNA"/>
</dbReference>
<name>X1H0P4_9ZZZZ</name>
<organism evidence="1">
    <name type="scientific">marine sediment metagenome</name>
    <dbReference type="NCBI Taxonomy" id="412755"/>
    <lineage>
        <taxon>unclassified sequences</taxon>
        <taxon>metagenomes</taxon>
        <taxon>ecological metagenomes</taxon>
    </lineage>
</organism>
<protein>
    <recommendedName>
        <fullName evidence="2">ROK family protein</fullName>
    </recommendedName>
</protein>
<comment type="caution">
    <text evidence="1">The sequence shown here is derived from an EMBL/GenBank/DDBJ whole genome shotgun (WGS) entry which is preliminary data.</text>
</comment>
<feature type="non-terminal residue" evidence="1">
    <location>
        <position position="1"/>
    </location>
</feature>
<sequence length="262" mass="29175">IPLEKLKAIAIAAQGVVTVENGEVTSAPNIEGLERYPLRERIKEHLSIPVWVENDVNLAAVGEFWKEQEKCKDIMYISLGTAIGGAIIMNGNLFRGKNYCAGEIGWFIPGKDYLFKNFGKFGCLETLATGPALVRKAKEMIRQAPFQYYPLALDDEITPKKIFDAYKKGNRLAKKIVNDWIEDLGIAVSNVCSLLNPELIILEGGLTRSGGFFLDELKKIVRWGTQVAPQIKISNLQEKAPLYGGLKFCIDNYMKGLFLTGE</sequence>
<evidence type="ECO:0008006" key="2">
    <source>
        <dbReference type="Google" id="ProtNLM"/>
    </source>
</evidence>
<dbReference type="AlphaFoldDB" id="X1H0P4"/>
<dbReference type="Gene3D" id="3.30.420.40">
    <property type="match status" value="2"/>
</dbReference>
<reference evidence="1" key="1">
    <citation type="journal article" date="2014" name="Front. Microbiol.">
        <title>High frequency of phylogenetically diverse reductive dehalogenase-homologous genes in deep subseafloor sedimentary metagenomes.</title>
        <authorList>
            <person name="Kawai M."/>
            <person name="Futagami T."/>
            <person name="Toyoda A."/>
            <person name="Takaki Y."/>
            <person name="Nishi S."/>
            <person name="Hori S."/>
            <person name="Arai W."/>
            <person name="Tsubouchi T."/>
            <person name="Morono Y."/>
            <person name="Uchiyama I."/>
            <person name="Ito T."/>
            <person name="Fujiyama A."/>
            <person name="Inagaki F."/>
            <person name="Takami H."/>
        </authorList>
    </citation>
    <scope>NUCLEOTIDE SEQUENCE</scope>
    <source>
        <strain evidence="1">Expedition CK06-06</strain>
    </source>
</reference>
<dbReference type="PANTHER" id="PTHR18964:SF149">
    <property type="entry name" value="BIFUNCTIONAL UDP-N-ACETYLGLUCOSAMINE 2-EPIMERASE_N-ACETYLMANNOSAMINE KINASE"/>
    <property type="match status" value="1"/>
</dbReference>
<dbReference type="InterPro" id="IPR000600">
    <property type="entry name" value="ROK"/>
</dbReference>
<dbReference type="InterPro" id="IPR043129">
    <property type="entry name" value="ATPase_NBD"/>
</dbReference>
<dbReference type="Pfam" id="PF00480">
    <property type="entry name" value="ROK"/>
    <property type="match status" value="1"/>
</dbReference>
<gene>
    <name evidence="1" type="ORF">S03H2_39687</name>
</gene>
<accession>X1H0P4</accession>
<proteinExistence type="predicted"/>
<dbReference type="PANTHER" id="PTHR18964">
    <property type="entry name" value="ROK (REPRESSOR, ORF, KINASE) FAMILY"/>
    <property type="match status" value="1"/>
</dbReference>
<dbReference type="SUPFAM" id="SSF53067">
    <property type="entry name" value="Actin-like ATPase domain"/>
    <property type="match status" value="1"/>
</dbReference>